<accession>A0ACB8BVW7</accession>
<evidence type="ECO:0000313" key="2">
    <source>
        <dbReference type="Proteomes" id="UP000790709"/>
    </source>
</evidence>
<gene>
    <name evidence="1" type="ORF">BV22DRAFT_1043735</name>
</gene>
<keyword evidence="2" id="KW-1185">Reference proteome</keyword>
<sequence length="247" mass="27925">MICRCLTGVLRYVEEAFGRNVLHQRYVSELETEVMQARTLVQCEGAVRGGATSKPKDTWKSDTTYLRWSVVVLCGARAMEKLQPRVNLITYICDWRSDPCGANGCPLWNQKTPGVSWNRYGRCGHALFGTRVLVLGFVDALFGISRRLALAFHGISRYLHRRQPRFLPAIQSEWKKNDEKCLKRKEAVKGRGLQVQGPGENPPGIDPGVLTRVGRRERGHGICQWQEGRPNRARGKAKWARGKVDPV</sequence>
<comment type="caution">
    <text evidence="1">The sequence shown here is derived from an EMBL/GenBank/DDBJ whole genome shotgun (WGS) entry which is preliminary data.</text>
</comment>
<evidence type="ECO:0000313" key="1">
    <source>
        <dbReference type="EMBL" id="KAH7929607.1"/>
    </source>
</evidence>
<name>A0ACB8BVW7_9AGAM</name>
<protein>
    <submittedName>
        <fullName evidence="1">Uncharacterized protein</fullName>
    </submittedName>
</protein>
<dbReference type="Proteomes" id="UP000790709">
    <property type="component" value="Unassembled WGS sequence"/>
</dbReference>
<reference evidence="1" key="1">
    <citation type="journal article" date="2021" name="New Phytol.">
        <title>Evolutionary innovations through gain and loss of genes in the ectomycorrhizal Boletales.</title>
        <authorList>
            <person name="Wu G."/>
            <person name="Miyauchi S."/>
            <person name="Morin E."/>
            <person name="Kuo A."/>
            <person name="Drula E."/>
            <person name="Varga T."/>
            <person name="Kohler A."/>
            <person name="Feng B."/>
            <person name="Cao Y."/>
            <person name="Lipzen A."/>
            <person name="Daum C."/>
            <person name="Hundley H."/>
            <person name="Pangilinan J."/>
            <person name="Johnson J."/>
            <person name="Barry K."/>
            <person name="LaButti K."/>
            <person name="Ng V."/>
            <person name="Ahrendt S."/>
            <person name="Min B."/>
            <person name="Choi I.G."/>
            <person name="Park H."/>
            <person name="Plett J.M."/>
            <person name="Magnuson J."/>
            <person name="Spatafora J.W."/>
            <person name="Nagy L.G."/>
            <person name="Henrissat B."/>
            <person name="Grigoriev I.V."/>
            <person name="Yang Z.L."/>
            <person name="Xu J."/>
            <person name="Martin F.M."/>
        </authorList>
    </citation>
    <scope>NUCLEOTIDE SEQUENCE</scope>
    <source>
        <strain evidence="1">KUC20120723A-06</strain>
    </source>
</reference>
<organism evidence="1 2">
    <name type="scientific">Leucogyrophana mollusca</name>
    <dbReference type="NCBI Taxonomy" id="85980"/>
    <lineage>
        <taxon>Eukaryota</taxon>
        <taxon>Fungi</taxon>
        <taxon>Dikarya</taxon>
        <taxon>Basidiomycota</taxon>
        <taxon>Agaricomycotina</taxon>
        <taxon>Agaricomycetes</taxon>
        <taxon>Agaricomycetidae</taxon>
        <taxon>Boletales</taxon>
        <taxon>Boletales incertae sedis</taxon>
        <taxon>Leucogyrophana</taxon>
    </lineage>
</organism>
<dbReference type="EMBL" id="MU266339">
    <property type="protein sequence ID" value="KAH7929607.1"/>
    <property type="molecule type" value="Genomic_DNA"/>
</dbReference>
<proteinExistence type="predicted"/>